<gene>
    <name evidence="6" type="ORF">CC77DRAFT_1064468</name>
</gene>
<dbReference type="GO" id="GO:0005524">
    <property type="term" value="F:ATP binding"/>
    <property type="evidence" value="ECO:0007669"/>
    <property type="project" value="UniProtKB-KW"/>
</dbReference>
<evidence type="ECO:0000256" key="3">
    <source>
        <dbReference type="ARBA" id="ARBA00022840"/>
    </source>
</evidence>
<dbReference type="PANTHER" id="PTHR45626:SF52">
    <property type="entry name" value="SINGLE-STRANDED DNA-DEPENDENT ATPASE (EUROFUNG)"/>
    <property type="match status" value="1"/>
</dbReference>
<dbReference type="InterPro" id="IPR050628">
    <property type="entry name" value="SNF2_RAD54_helicase_TF"/>
</dbReference>
<keyword evidence="3" id="KW-0067">ATP-binding</keyword>
<dbReference type="InterPro" id="IPR049730">
    <property type="entry name" value="SNF2/RAD54-like_C"/>
</dbReference>
<accession>A0A177DCH7</accession>
<dbReference type="InterPro" id="IPR038718">
    <property type="entry name" value="SNF2-like_sf"/>
</dbReference>
<sequence>MALDFIAQRESGEPSLELTFWRKRRRNGETYFQHVLTKSEAPECREARGGILADDMGLGKSLTMLSAIASSLQDAETFAKQSSNVLTPSRATLIIIPSTTLIDNWIDEIRTHTYPHKITFHKHLGAERHAETHFLFEKDVVFTTYATALEDTKRSPSPLSRIHWFRIVLDEAHKIRNQKTKMFKAIQELPAHRRWCLTGTPIQNRLEDLGSLVAFLRLTELARISTFRTYIITPTLNDGRNQFANLQTVLRTICLRRTREILGLPQPIAHPRLIRFSYEERRQYTDLYEHYKRQVQMAVSGNGRYASTTLQSIHELRLFCNNGPRKVQDELCKSDDEMLSYLLQLEENECAKCTTSIFCIDKVDGRDQELSSAANEVAPSYPSKLIALLDDIKQAPRNKCIVFSGWKKTLDLTAQLLTGAGLKHDMIHGSLSLKQRLKVLMDFKSPMGANILLMTLGTGAEGLNLTVATHIYLLEPQWNPFVELQAMARAQRIGQTRQVVCVRYVTESTIEQSDILNRQKTKTRLAGGGFKDQNMNDSLQFFGVNATHMQNNAAKYRRHA</sequence>
<name>A0A177DCH7_ALTAL</name>
<keyword evidence="1" id="KW-0547">Nucleotide-binding</keyword>
<dbReference type="RefSeq" id="XP_018382627.1">
    <property type="nucleotide sequence ID" value="XM_018528729.1"/>
</dbReference>
<dbReference type="OMA" id="ETRWCLT"/>
<dbReference type="STRING" id="5599.A0A177DCH7"/>
<dbReference type="GO" id="GO:0016787">
    <property type="term" value="F:hydrolase activity"/>
    <property type="evidence" value="ECO:0007669"/>
    <property type="project" value="UniProtKB-KW"/>
</dbReference>
<evidence type="ECO:0000313" key="6">
    <source>
        <dbReference type="EMBL" id="OAG17206.1"/>
    </source>
</evidence>
<organism evidence="6 7">
    <name type="scientific">Alternaria alternata</name>
    <name type="common">Alternaria rot fungus</name>
    <name type="synonym">Torula alternata</name>
    <dbReference type="NCBI Taxonomy" id="5599"/>
    <lineage>
        <taxon>Eukaryota</taxon>
        <taxon>Fungi</taxon>
        <taxon>Dikarya</taxon>
        <taxon>Ascomycota</taxon>
        <taxon>Pezizomycotina</taxon>
        <taxon>Dothideomycetes</taxon>
        <taxon>Pleosporomycetidae</taxon>
        <taxon>Pleosporales</taxon>
        <taxon>Pleosporineae</taxon>
        <taxon>Pleosporaceae</taxon>
        <taxon>Alternaria</taxon>
        <taxon>Alternaria sect. Alternaria</taxon>
        <taxon>Alternaria alternata complex</taxon>
    </lineage>
</organism>
<dbReference type="VEuPathDB" id="FungiDB:CC77DRAFT_1064468"/>
<dbReference type="SUPFAM" id="SSF52540">
    <property type="entry name" value="P-loop containing nucleoside triphosphate hydrolases"/>
    <property type="match status" value="2"/>
</dbReference>
<dbReference type="EMBL" id="KV441487">
    <property type="protein sequence ID" value="OAG17206.1"/>
    <property type="molecule type" value="Genomic_DNA"/>
</dbReference>
<dbReference type="CDD" id="cd18793">
    <property type="entry name" value="SF2_C_SNF"/>
    <property type="match status" value="1"/>
</dbReference>
<dbReference type="SMART" id="SM00487">
    <property type="entry name" value="DEXDc"/>
    <property type="match status" value="1"/>
</dbReference>
<dbReference type="Proteomes" id="UP000077248">
    <property type="component" value="Unassembled WGS sequence"/>
</dbReference>
<dbReference type="GeneID" id="29114323"/>
<dbReference type="GO" id="GO:0006281">
    <property type="term" value="P:DNA repair"/>
    <property type="evidence" value="ECO:0007669"/>
    <property type="project" value="TreeGrafter"/>
</dbReference>
<dbReference type="InterPro" id="IPR001650">
    <property type="entry name" value="Helicase_C-like"/>
</dbReference>
<dbReference type="InterPro" id="IPR027417">
    <property type="entry name" value="P-loop_NTPase"/>
</dbReference>
<feature type="domain" description="Helicase ATP-binding" evidence="4">
    <location>
        <begin position="41"/>
        <end position="219"/>
    </location>
</feature>
<protein>
    <submittedName>
        <fullName evidence="6">Uncharacterized protein</fullName>
    </submittedName>
</protein>
<evidence type="ECO:0000259" key="5">
    <source>
        <dbReference type="PROSITE" id="PS51194"/>
    </source>
</evidence>
<evidence type="ECO:0000313" key="7">
    <source>
        <dbReference type="Proteomes" id="UP000077248"/>
    </source>
</evidence>
<dbReference type="InterPro" id="IPR000330">
    <property type="entry name" value="SNF2_N"/>
</dbReference>
<dbReference type="Pfam" id="PF00271">
    <property type="entry name" value="Helicase_C"/>
    <property type="match status" value="1"/>
</dbReference>
<dbReference type="PANTHER" id="PTHR45626">
    <property type="entry name" value="TRANSCRIPTION TERMINATION FACTOR 2-RELATED"/>
    <property type="match status" value="1"/>
</dbReference>
<keyword evidence="7" id="KW-1185">Reference proteome</keyword>
<dbReference type="CDD" id="cd18008">
    <property type="entry name" value="DEXDc_SHPRH-like"/>
    <property type="match status" value="1"/>
</dbReference>
<evidence type="ECO:0000256" key="2">
    <source>
        <dbReference type="ARBA" id="ARBA00022801"/>
    </source>
</evidence>
<dbReference type="PROSITE" id="PS51194">
    <property type="entry name" value="HELICASE_CTER"/>
    <property type="match status" value="1"/>
</dbReference>
<proteinExistence type="predicted"/>
<dbReference type="GO" id="GO:0008094">
    <property type="term" value="F:ATP-dependent activity, acting on DNA"/>
    <property type="evidence" value="ECO:0007669"/>
    <property type="project" value="TreeGrafter"/>
</dbReference>
<dbReference type="AlphaFoldDB" id="A0A177DCH7"/>
<feature type="domain" description="Helicase C-terminal" evidence="5">
    <location>
        <begin position="384"/>
        <end position="538"/>
    </location>
</feature>
<evidence type="ECO:0000256" key="1">
    <source>
        <dbReference type="ARBA" id="ARBA00022741"/>
    </source>
</evidence>
<dbReference type="Gene3D" id="3.40.50.10810">
    <property type="entry name" value="Tandem AAA-ATPase domain"/>
    <property type="match status" value="1"/>
</dbReference>
<dbReference type="PROSITE" id="PS51192">
    <property type="entry name" value="HELICASE_ATP_BIND_1"/>
    <property type="match status" value="1"/>
</dbReference>
<dbReference type="GO" id="GO:0005634">
    <property type="term" value="C:nucleus"/>
    <property type="evidence" value="ECO:0007669"/>
    <property type="project" value="TreeGrafter"/>
</dbReference>
<keyword evidence="2" id="KW-0378">Hydrolase</keyword>
<reference evidence="6 7" key="1">
    <citation type="submission" date="2016-05" db="EMBL/GenBank/DDBJ databases">
        <title>Comparative analysis of secretome profiles of manganese(II)-oxidizing ascomycete fungi.</title>
        <authorList>
            <consortium name="DOE Joint Genome Institute"/>
            <person name="Zeiner C.A."/>
            <person name="Purvine S.O."/>
            <person name="Zink E.M."/>
            <person name="Wu S."/>
            <person name="Pasa-Tolic L."/>
            <person name="Chaput D.L."/>
            <person name="Haridas S."/>
            <person name="Grigoriev I.V."/>
            <person name="Santelli C.M."/>
            <person name="Hansel C.M."/>
        </authorList>
    </citation>
    <scope>NUCLEOTIDE SEQUENCE [LARGE SCALE GENOMIC DNA]</scope>
    <source>
        <strain evidence="6 7">SRC1lrK2f</strain>
    </source>
</reference>
<dbReference type="Gene3D" id="3.40.50.300">
    <property type="entry name" value="P-loop containing nucleotide triphosphate hydrolases"/>
    <property type="match status" value="1"/>
</dbReference>
<dbReference type="SMART" id="SM00490">
    <property type="entry name" value="HELICc"/>
    <property type="match status" value="1"/>
</dbReference>
<dbReference type="KEGG" id="aalt:CC77DRAFT_1064468"/>
<dbReference type="InterPro" id="IPR014001">
    <property type="entry name" value="Helicase_ATP-bd"/>
</dbReference>
<dbReference type="Pfam" id="PF00176">
    <property type="entry name" value="SNF2-rel_dom"/>
    <property type="match status" value="1"/>
</dbReference>
<evidence type="ECO:0000259" key="4">
    <source>
        <dbReference type="PROSITE" id="PS51192"/>
    </source>
</evidence>